<evidence type="ECO:0000256" key="3">
    <source>
        <dbReference type="ARBA" id="ARBA00022448"/>
    </source>
</evidence>
<dbReference type="OrthoDB" id="338970at2759"/>
<dbReference type="Pfam" id="PF08801">
    <property type="entry name" value="Nucleoporin_N"/>
    <property type="match status" value="1"/>
</dbReference>
<keyword evidence="4" id="KW-0539">Nucleus</keyword>
<evidence type="ECO:0008006" key="9">
    <source>
        <dbReference type="Google" id="ProtNLM"/>
    </source>
</evidence>
<keyword evidence="8" id="KW-1185">Reference proteome</keyword>
<dbReference type="InterPro" id="IPR042533">
    <property type="entry name" value="Nucleoporin_Nup155_C_1"/>
</dbReference>
<evidence type="ECO:0000256" key="1">
    <source>
        <dbReference type="ARBA" id="ARBA00004123"/>
    </source>
</evidence>
<dbReference type="InterPro" id="IPR014908">
    <property type="entry name" value="Nucleoporin_Nup133/Nup155_N"/>
</dbReference>
<comment type="similarity">
    <text evidence="2">Belongs to the non-repetitive/WGA-negative nucleoporin family.</text>
</comment>
<feature type="domain" description="Nucleoporin Nup133/Nup155-like N-terminal" evidence="6">
    <location>
        <begin position="81"/>
        <end position="457"/>
    </location>
</feature>
<dbReference type="PANTHER" id="PTHR10350">
    <property type="entry name" value="NUCLEAR PORE COMPLEX PROTEIN NUP155"/>
    <property type="match status" value="1"/>
</dbReference>
<evidence type="ECO:0000259" key="5">
    <source>
        <dbReference type="Pfam" id="PF03177"/>
    </source>
</evidence>
<sequence length="853" mass="95349">MLDQKSPEEIVKSAKHAATTLTRASIIDKNIVNIGEAFNGPTSGNYLQTDRKAIQPFVSKYSFTLPPIALEQVQKWKPGDASGILPEINRAYFAVENRLYLWDYVEKKDVNTYEETHPIVGVGLVKAKPDIFNPEITHVLIIATTVNISVIAVAFKSQPGEPHSLSFYRTEISTNSSGALMKNIIGTKIGRVFMLSDLGDIWELDYRREEGWFTSKCSKTLMSSPATGHFFSKQNERCTSIAVNEEGTVLYKLNESSSIQLVYLEEDGKGFKNNCAANTRINEDARSQNSQSEYLRSDNFKIISIYPTTSAEATNYQLVAVTSSGCRLYLYHETKGCPKELKQQHVRTPPPEDLVGGLPNRLVVSGGLYKDGFMLYLHKHNEQQSWVITASPNIGKMVNRGSAQRGEYNEFTNRLEVNGQVLGIAEMPGVEYKLNELASLPSEPARHFLIFTTHGMTIVTKQRPVDMLLNMLNDVGSNINAQASNFREFFELFGFVQSCALCLDLACHTTTPLSGIELQASGDVSISAVKGATQLLETLGQQPSILNNLDTPPSAYTSRRDSVALFIYRLISPIWDEKIVKESIQGNVAKYSTVVPRNKLISIQQILRKLQNFMDMNPSVYPQLQPQNDEENSYRQLYDLAGLISESISFLLFLLDSDVSKIMSSLTLERQQRFRAFTFKDLLASNNGRDLTKGLANAMIDETMAKYANLDIVIDVLEQRCGTFCNSSDVLFYKAQKQIKAAESEANTMPSQNALQESLRLLKRIAIHITYEQAGEIAKAYTRQGALVSAVELILTCAHTRDPHNTSTEFWRNGSQYNDPRAAIVDIKKPFYDCVYDVLKEAIIPSSTTNQKG</sequence>
<name>A0A8H7SEW1_9FUNG</name>
<comment type="subcellular location">
    <subcellularLocation>
        <location evidence="1">Nucleus</location>
    </subcellularLocation>
</comment>
<accession>A0A8H7SEW1</accession>
<dbReference type="Gene3D" id="1.20.58.1780">
    <property type="match status" value="1"/>
</dbReference>
<dbReference type="Gene3D" id="1.25.40.450">
    <property type="entry name" value="Nucleoporin, helical domain, N-terminal subdomain"/>
    <property type="match status" value="1"/>
</dbReference>
<dbReference type="GO" id="GO:0006606">
    <property type="term" value="P:protein import into nucleus"/>
    <property type="evidence" value="ECO:0007669"/>
    <property type="project" value="TreeGrafter"/>
</dbReference>
<dbReference type="GO" id="GO:0044611">
    <property type="term" value="C:nuclear pore inner ring"/>
    <property type="evidence" value="ECO:0007669"/>
    <property type="project" value="TreeGrafter"/>
</dbReference>
<gene>
    <name evidence="7" type="ORF">INT45_006403</name>
</gene>
<dbReference type="GO" id="GO:0036228">
    <property type="term" value="P:protein localization to nuclear inner membrane"/>
    <property type="evidence" value="ECO:0007669"/>
    <property type="project" value="TreeGrafter"/>
</dbReference>
<dbReference type="Pfam" id="PF03177">
    <property type="entry name" value="Nucleoporin_C"/>
    <property type="match status" value="1"/>
</dbReference>
<evidence type="ECO:0000256" key="2">
    <source>
        <dbReference type="ARBA" id="ARBA00007373"/>
    </source>
</evidence>
<reference evidence="7 8" key="1">
    <citation type="submission" date="2020-12" db="EMBL/GenBank/DDBJ databases">
        <title>Metabolic potential, ecology and presence of endohyphal bacteria is reflected in genomic diversity of Mucoromycotina.</title>
        <authorList>
            <person name="Muszewska A."/>
            <person name="Okrasinska A."/>
            <person name="Steczkiewicz K."/>
            <person name="Drgas O."/>
            <person name="Orlowska M."/>
            <person name="Perlinska-Lenart U."/>
            <person name="Aleksandrzak-Piekarczyk T."/>
            <person name="Szatraj K."/>
            <person name="Zielenkiewicz U."/>
            <person name="Pilsyk S."/>
            <person name="Malc E."/>
            <person name="Mieczkowski P."/>
            <person name="Kruszewska J.S."/>
            <person name="Biernat P."/>
            <person name="Pawlowska J."/>
        </authorList>
    </citation>
    <scope>NUCLEOTIDE SEQUENCE [LARGE SCALE GENOMIC DNA]</scope>
    <source>
        <strain evidence="7 8">CBS 142.35</strain>
    </source>
</reference>
<dbReference type="EMBL" id="JAEPRB010000011">
    <property type="protein sequence ID" value="KAG2226996.1"/>
    <property type="molecule type" value="Genomic_DNA"/>
</dbReference>
<dbReference type="InterPro" id="IPR007187">
    <property type="entry name" value="Nucleoporin_Nup133/Nup155_C"/>
</dbReference>
<evidence type="ECO:0000259" key="6">
    <source>
        <dbReference type="Pfam" id="PF08801"/>
    </source>
</evidence>
<dbReference type="Proteomes" id="UP000646827">
    <property type="component" value="Unassembled WGS sequence"/>
</dbReference>
<feature type="domain" description="Nucleoporin Nup133/Nup155-like C-terminal" evidence="5">
    <location>
        <begin position="559"/>
        <end position="842"/>
    </location>
</feature>
<evidence type="ECO:0000256" key="4">
    <source>
        <dbReference type="ARBA" id="ARBA00023242"/>
    </source>
</evidence>
<dbReference type="GO" id="GO:0000972">
    <property type="term" value="P:transcription-dependent tethering of RNA polymerase II gene DNA at nuclear periphery"/>
    <property type="evidence" value="ECO:0007669"/>
    <property type="project" value="TreeGrafter"/>
</dbReference>
<dbReference type="AlphaFoldDB" id="A0A8H7SEW1"/>
<comment type="caution">
    <text evidence="7">The sequence shown here is derived from an EMBL/GenBank/DDBJ whole genome shotgun (WGS) entry which is preliminary data.</text>
</comment>
<dbReference type="GO" id="GO:0017056">
    <property type="term" value="F:structural constituent of nuclear pore"/>
    <property type="evidence" value="ECO:0007669"/>
    <property type="project" value="InterPro"/>
</dbReference>
<evidence type="ECO:0000313" key="7">
    <source>
        <dbReference type="EMBL" id="KAG2226996.1"/>
    </source>
</evidence>
<dbReference type="PANTHER" id="PTHR10350:SF6">
    <property type="entry name" value="NUCLEAR PORE COMPLEX PROTEIN NUP155"/>
    <property type="match status" value="1"/>
</dbReference>
<proteinExistence type="inferred from homology"/>
<dbReference type="InterPro" id="IPR004870">
    <property type="entry name" value="Nucleoporin_Nup155"/>
</dbReference>
<organism evidence="7 8">
    <name type="scientific">Circinella minor</name>
    <dbReference type="NCBI Taxonomy" id="1195481"/>
    <lineage>
        <taxon>Eukaryota</taxon>
        <taxon>Fungi</taxon>
        <taxon>Fungi incertae sedis</taxon>
        <taxon>Mucoromycota</taxon>
        <taxon>Mucoromycotina</taxon>
        <taxon>Mucoromycetes</taxon>
        <taxon>Mucorales</taxon>
        <taxon>Lichtheimiaceae</taxon>
        <taxon>Circinella</taxon>
    </lineage>
</organism>
<protein>
    <recommendedName>
        <fullName evidence="9">Nucleoporin Nup133/Nup155-like N-terminal domain-containing protein</fullName>
    </recommendedName>
</protein>
<keyword evidence="3" id="KW-0813">Transport</keyword>
<evidence type="ECO:0000313" key="8">
    <source>
        <dbReference type="Proteomes" id="UP000646827"/>
    </source>
</evidence>
<dbReference type="GO" id="GO:0006405">
    <property type="term" value="P:RNA export from nucleus"/>
    <property type="evidence" value="ECO:0007669"/>
    <property type="project" value="TreeGrafter"/>
</dbReference>